<dbReference type="AlphaFoldDB" id="A0A4U5N3I4"/>
<evidence type="ECO:0000256" key="2">
    <source>
        <dbReference type="SAM" id="SignalP"/>
    </source>
</evidence>
<sequence length="208" mass="23697">MSFHAPRFFLLAFIGTAAVLVAAGDWPPNYLVNAWLDERIVYKVKFEDGDEITISGGFRRFKSFGEAKRKLIEDEKRCWCPFGYLVQQDERNITDAWKLTERNEFQKMMNETDCETKATALNVNIERQRKAQEEEKKENNQSALHPCFPILMVVGGIVAFICFLIAMGLLMCLCKSSSKDEPEVLPVYSVKVGGSQSFSSSRTSFTEH</sequence>
<dbReference type="EMBL" id="AZBU02000005">
    <property type="protein sequence ID" value="TKR76888.1"/>
    <property type="molecule type" value="Genomic_DNA"/>
</dbReference>
<keyword evidence="1" id="KW-0472">Membrane</keyword>
<keyword evidence="1" id="KW-1133">Transmembrane helix</keyword>
<keyword evidence="1" id="KW-0812">Transmembrane</keyword>
<reference evidence="3 4" key="2">
    <citation type="journal article" date="2019" name="G3 (Bethesda)">
        <title>Hybrid Assembly of the Genome of the Entomopathogenic Nematode Steinernema carpocapsae Identifies the X-Chromosome.</title>
        <authorList>
            <person name="Serra L."/>
            <person name="Macchietto M."/>
            <person name="Macias-Munoz A."/>
            <person name="McGill C.J."/>
            <person name="Rodriguez I.M."/>
            <person name="Rodriguez B."/>
            <person name="Murad R."/>
            <person name="Mortazavi A."/>
        </authorList>
    </citation>
    <scope>NUCLEOTIDE SEQUENCE [LARGE SCALE GENOMIC DNA]</scope>
    <source>
        <strain evidence="3 4">ALL</strain>
    </source>
</reference>
<protein>
    <submittedName>
        <fullName evidence="3">Uncharacterized protein</fullName>
    </submittedName>
</protein>
<feature type="transmembrane region" description="Helical" evidence="1">
    <location>
        <begin position="148"/>
        <end position="173"/>
    </location>
</feature>
<accession>A0A4U5N3I4</accession>
<reference evidence="3 4" key="1">
    <citation type="journal article" date="2015" name="Genome Biol.">
        <title>Comparative genomics of Steinernema reveals deeply conserved gene regulatory networks.</title>
        <authorList>
            <person name="Dillman A.R."/>
            <person name="Macchietto M."/>
            <person name="Porter C.F."/>
            <person name="Rogers A."/>
            <person name="Williams B."/>
            <person name="Antoshechkin I."/>
            <person name="Lee M.M."/>
            <person name="Goodwin Z."/>
            <person name="Lu X."/>
            <person name="Lewis E.E."/>
            <person name="Goodrich-Blair H."/>
            <person name="Stock S.P."/>
            <person name="Adams B.J."/>
            <person name="Sternberg P.W."/>
            <person name="Mortazavi A."/>
        </authorList>
    </citation>
    <scope>NUCLEOTIDE SEQUENCE [LARGE SCALE GENOMIC DNA]</scope>
    <source>
        <strain evidence="3 4">ALL</strain>
    </source>
</reference>
<name>A0A4U5N3I4_STECR</name>
<keyword evidence="2" id="KW-0732">Signal</keyword>
<organism evidence="3 4">
    <name type="scientific">Steinernema carpocapsae</name>
    <name type="common">Entomopathogenic nematode</name>
    <dbReference type="NCBI Taxonomy" id="34508"/>
    <lineage>
        <taxon>Eukaryota</taxon>
        <taxon>Metazoa</taxon>
        <taxon>Ecdysozoa</taxon>
        <taxon>Nematoda</taxon>
        <taxon>Chromadorea</taxon>
        <taxon>Rhabditida</taxon>
        <taxon>Tylenchina</taxon>
        <taxon>Panagrolaimomorpha</taxon>
        <taxon>Strongyloidoidea</taxon>
        <taxon>Steinernematidae</taxon>
        <taxon>Steinernema</taxon>
    </lineage>
</organism>
<dbReference type="Proteomes" id="UP000298663">
    <property type="component" value="Unassembled WGS sequence"/>
</dbReference>
<gene>
    <name evidence="3" type="ORF">L596_017960</name>
</gene>
<keyword evidence="4" id="KW-1185">Reference proteome</keyword>
<evidence type="ECO:0000313" key="4">
    <source>
        <dbReference type="Proteomes" id="UP000298663"/>
    </source>
</evidence>
<evidence type="ECO:0000256" key="1">
    <source>
        <dbReference type="SAM" id="Phobius"/>
    </source>
</evidence>
<comment type="caution">
    <text evidence="3">The sequence shown here is derived from an EMBL/GenBank/DDBJ whole genome shotgun (WGS) entry which is preliminary data.</text>
</comment>
<evidence type="ECO:0000313" key="3">
    <source>
        <dbReference type="EMBL" id="TKR76888.1"/>
    </source>
</evidence>
<feature type="signal peptide" evidence="2">
    <location>
        <begin position="1"/>
        <end position="24"/>
    </location>
</feature>
<feature type="chain" id="PRO_5020362904" evidence="2">
    <location>
        <begin position="25"/>
        <end position="208"/>
    </location>
</feature>
<proteinExistence type="predicted"/>